<dbReference type="InParanoid" id="A0A067R6S3"/>
<evidence type="ECO:0000256" key="6">
    <source>
        <dbReference type="ARBA" id="ARBA00023004"/>
    </source>
</evidence>
<dbReference type="GO" id="GO:0051539">
    <property type="term" value="F:4 iron, 4 sulfur cluster binding"/>
    <property type="evidence" value="ECO:0007669"/>
    <property type="project" value="UniProtKB-KW"/>
</dbReference>
<dbReference type="GO" id="GO:0046872">
    <property type="term" value="F:metal ion binding"/>
    <property type="evidence" value="ECO:0007669"/>
    <property type="project" value="UniProtKB-KW"/>
</dbReference>
<dbReference type="OMA" id="DAINYWK"/>
<name>A0A067R6S3_ZOONE</name>
<dbReference type="PANTHER" id="PTHR10537">
    <property type="entry name" value="DNA PRIMASE LARGE SUBUNIT"/>
    <property type="match status" value="1"/>
</dbReference>
<evidence type="ECO:0000256" key="7">
    <source>
        <dbReference type="ARBA" id="ARBA00023014"/>
    </source>
</evidence>
<dbReference type="eggNOG" id="KOG2267">
    <property type="taxonomic scope" value="Eukaryota"/>
</dbReference>
<comment type="cofactor">
    <cofactor evidence="1">
        <name>[4Fe-4S] cluster</name>
        <dbReference type="ChEBI" id="CHEBI:49883"/>
    </cofactor>
</comment>
<evidence type="ECO:0000313" key="10">
    <source>
        <dbReference type="Proteomes" id="UP000027135"/>
    </source>
</evidence>
<sequence length="466" mass="53704">MTYYMKPPRGNIALHILNKCVRQRFEYLLSLESGEISIPTNFEYLNDGTSMDRAGHFILRLLSVSFPDFKTFVLKAETNLFVHRLSTLDHNQVTRMLKILYRHVKEIIQLSPNISVEFSEFLSAVKHMCTVMIKKETAIHAFKETHPETCSYYNILVPFTTCLPLIKKREVELKSGKCIVPCGKWKQLLAIQFHLHLEFGMKHLQTTGCLHQALNDSRIHQLAQDLGRRFSSNTVEMSGGRMMTAKDVDSQHIYFPPCMAHLYRKLRSRHRLTHEARRQLTLFLKGVGMPVEEALNFWRTEYSQPISKCGSGCTHSWQKDARRYGYSIRHMYGLEGGRYTYVVSSCRVIQRSALSPLAEGGCPFQHFDYTRMITTFPSQLLNDKSTMNEMLYLKESGKSHEACHMYHTFQRKLIQTTRTSGMSKSLVTSDHVSCGKSNSSISFVNPVQYYLNLIPHQGMDGTNEKD</sequence>
<dbReference type="Gene3D" id="1.20.930.80">
    <property type="match status" value="1"/>
</dbReference>
<dbReference type="Proteomes" id="UP000027135">
    <property type="component" value="Unassembled WGS sequence"/>
</dbReference>
<evidence type="ECO:0000313" key="9">
    <source>
        <dbReference type="EMBL" id="KDR19004.1"/>
    </source>
</evidence>
<keyword evidence="4" id="KW-0235">DNA replication</keyword>
<protein>
    <submittedName>
        <fullName evidence="9">DNA primase large subunit</fullName>
    </submittedName>
</protein>
<gene>
    <name evidence="9" type="ORF">L798_05884</name>
</gene>
<dbReference type="GO" id="GO:0005658">
    <property type="term" value="C:alpha DNA polymerase:primase complex"/>
    <property type="evidence" value="ECO:0007669"/>
    <property type="project" value="TreeGrafter"/>
</dbReference>
<dbReference type="InterPro" id="IPR007238">
    <property type="entry name" value="DNA_primase_lsu_euk/arc"/>
</dbReference>
<keyword evidence="10" id="KW-1185">Reference proteome</keyword>
<dbReference type="Pfam" id="PF04104">
    <property type="entry name" value="DNA_primase_lrg"/>
    <property type="match status" value="1"/>
</dbReference>
<dbReference type="OrthoDB" id="421393at2759"/>
<keyword evidence="7" id="KW-0411">Iron-sulfur</keyword>
<evidence type="ECO:0000256" key="4">
    <source>
        <dbReference type="ARBA" id="ARBA00022705"/>
    </source>
</evidence>
<dbReference type="EMBL" id="KK852665">
    <property type="protein sequence ID" value="KDR19004.1"/>
    <property type="molecule type" value="Genomic_DNA"/>
</dbReference>
<proteinExistence type="predicted"/>
<evidence type="ECO:0000256" key="1">
    <source>
        <dbReference type="ARBA" id="ARBA00001966"/>
    </source>
</evidence>
<keyword evidence="2" id="KW-0004">4Fe-4S</keyword>
<accession>A0A067R6S3</accession>
<dbReference type="AlphaFoldDB" id="A0A067R6S3"/>
<feature type="domain" description="DNA primase large subunit C-terminal" evidence="8">
    <location>
        <begin position="254"/>
        <end position="436"/>
    </location>
</feature>
<evidence type="ECO:0000256" key="3">
    <source>
        <dbReference type="ARBA" id="ARBA00022515"/>
    </source>
</evidence>
<keyword evidence="3" id="KW-0639">Primosome</keyword>
<dbReference type="STRING" id="136037.A0A067R6S3"/>
<dbReference type="InterPro" id="IPR058560">
    <property type="entry name" value="DNA_primase_C"/>
</dbReference>
<reference evidence="9 10" key="1">
    <citation type="journal article" date="2014" name="Nat. Commun.">
        <title>Molecular traces of alternative social organization in a termite genome.</title>
        <authorList>
            <person name="Terrapon N."/>
            <person name="Li C."/>
            <person name="Robertson H.M."/>
            <person name="Ji L."/>
            <person name="Meng X."/>
            <person name="Booth W."/>
            <person name="Chen Z."/>
            <person name="Childers C.P."/>
            <person name="Glastad K.M."/>
            <person name="Gokhale K."/>
            <person name="Gowin J."/>
            <person name="Gronenberg W."/>
            <person name="Hermansen R.A."/>
            <person name="Hu H."/>
            <person name="Hunt B.G."/>
            <person name="Huylmans A.K."/>
            <person name="Khalil S.M."/>
            <person name="Mitchell R.D."/>
            <person name="Munoz-Torres M.C."/>
            <person name="Mustard J.A."/>
            <person name="Pan H."/>
            <person name="Reese J.T."/>
            <person name="Scharf M.E."/>
            <person name="Sun F."/>
            <person name="Vogel H."/>
            <person name="Xiao J."/>
            <person name="Yang W."/>
            <person name="Yang Z."/>
            <person name="Yang Z."/>
            <person name="Zhou J."/>
            <person name="Zhu J."/>
            <person name="Brent C.S."/>
            <person name="Elsik C.G."/>
            <person name="Goodisman M.A."/>
            <person name="Liberles D.A."/>
            <person name="Roe R.M."/>
            <person name="Vargo E.L."/>
            <person name="Vilcinskas A."/>
            <person name="Wang J."/>
            <person name="Bornberg-Bauer E."/>
            <person name="Korb J."/>
            <person name="Zhang G."/>
            <person name="Liebig J."/>
        </authorList>
    </citation>
    <scope>NUCLEOTIDE SEQUENCE [LARGE SCALE GENOMIC DNA]</scope>
    <source>
        <tissue evidence="9">Whole organism</tissue>
    </source>
</reference>
<dbReference type="GO" id="GO:0006270">
    <property type="term" value="P:DNA replication initiation"/>
    <property type="evidence" value="ECO:0007669"/>
    <property type="project" value="TreeGrafter"/>
</dbReference>
<dbReference type="Pfam" id="PF26466">
    <property type="entry name" value="DNA_primase_lrg_N"/>
    <property type="match status" value="1"/>
</dbReference>
<dbReference type="PANTHER" id="PTHR10537:SF4">
    <property type="entry name" value="DNA PRIMASE LARGE SUBUNIT"/>
    <property type="match status" value="1"/>
</dbReference>
<keyword evidence="6" id="KW-0408">Iron</keyword>
<evidence type="ECO:0000256" key="5">
    <source>
        <dbReference type="ARBA" id="ARBA00022723"/>
    </source>
</evidence>
<evidence type="ECO:0000256" key="2">
    <source>
        <dbReference type="ARBA" id="ARBA00022485"/>
    </source>
</evidence>
<evidence type="ECO:0000259" key="8">
    <source>
        <dbReference type="Pfam" id="PF04104"/>
    </source>
</evidence>
<organism evidence="9 10">
    <name type="scientific">Zootermopsis nevadensis</name>
    <name type="common">Dampwood termite</name>
    <dbReference type="NCBI Taxonomy" id="136037"/>
    <lineage>
        <taxon>Eukaryota</taxon>
        <taxon>Metazoa</taxon>
        <taxon>Ecdysozoa</taxon>
        <taxon>Arthropoda</taxon>
        <taxon>Hexapoda</taxon>
        <taxon>Insecta</taxon>
        <taxon>Pterygota</taxon>
        <taxon>Neoptera</taxon>
        <taxon>Polyneoptera</taxon>
        <taxon>Dictyoptera</taxon>
        <taxon>Blattodea</taxon>
        <taxon>Blattoidea</taxon>
        <taxon>Termitoidae</taxon>
        <taxon>Termopsidae</taxon>
        <taxon>Zootermopsis</taxon>
    </lineage>
</organism>
<keyword evidence="5" id="KW-0479">Metal-binding</keyword>
<dbReference type="GO" id="GO:0006269">
    <property type="term" value="P:DNA replication, synthesis of primer"/>
    <property type="evidence" value="ECO:0007669"/>
    <property type="project" value="UniProtKB-KW"/>
</dbReference>